<evidence type="ECO:0000313" key="3">
    <source>
        <dbReference type="Proteomes" id="UP000018143"/>
    </source>
</evidence>
<organism evidence="2 3">
    <name type="scientific">Helicobacter fennelliae MRY12-0050</name>
    <dbReference type="NCBI Taxonomy" id="1325130"/>
    <lineage>
        <taxon>Bacteria</taxon>
        <taxon>Pseudomonadati</taxon>
        <taxon>Campylobacterota</taxon>
        <taxon>Epsilonproteobacteria</taxon>
        <taxon>Campylobacterales</taxon>
        <taxon>Helicobacteraceae</taxon>
        <taxon>Helicobacter</taxon>
    </lineage>
</organism>
<evidence type="ECO:0000256" key="1">
    <source>
        <dbReference type="SAM" id="Phobius"/>
    </source>
</evidence>
<comment type="caution">
    <text evidence="2">The sequence shown here is derived from an EMBL/GenBank/DDBJ whole genome shotgun (WGS) entry which is preliminary data.</text>
</comment>
<keyword evidence="1" id="KW-0472">Membrane</keyword>
<protein>
    <submittedName>
        <fullName evidence="2">Uncharacterized protein</fullName>
    </submittedName>
</protein>
<dbReference type="STRING" id="1325130.HFN_0537"/>
<keyword evidence="1" id="KW-1133">Transmembrane helix</keyword>
<dbReference type="EMBL" id="BASD01000018">
    <property type="protein sequence ID" value="GAD19406.1"/>
    <property type="molecule type" value="Genomic_DNA"/>
</dbReference>
<keyword evidence="1" id="KW-0812">Transmembrane</keyword>
<keyword evidence="3" id="KW-1185">Reference proteome</keyword>
<dbReference type="RefSeq" id="WP_023948653.1">
    <property type="nucleotide sequence ID" value="NZ_BASD01000018.1"/>
</dbReference>
<dbReference type="Proteomes" id="UP000018143">
    <property type="component" value="Unassembled WGS sequence"/>
</dbReference>
<evidence type="ECO:0000313" key="2">
    <source>
        <dbReference type="EMBL" id="GAD19406.1"/>
    </source>
</evidence>
<name>T1D2G6_9HELI</name>
<accession>T1D2G6</accession>
<gene>
    <name evidence="2" type="ORF">HFN_0537</name>
</gene>
<reference evidence="2 3" key="1">
    <citation type="journal article" date="2013" name="Genome Announc.">
        <title>Draft Genome Sequence of Helicobacter fennelliae Strain MRY12-0050, Isolated from a Bacteremia Patient.</title>
        <authorList>
            <person name="Rimbara E."/>
            <person name="Matsui M."/>
            <person name="Mori S."/>
            <person name="Suzuki S."/>
            <person name="Suzuki M."/>
            <person name="Kim H."/>
            <person name="Sekizuka T."/>
            <person name="Kuroda M."/>
            <person name="Shibayama K."/>
        </authorList>
    </citation>
    <scope>NUCLEOTIDE SEQUENCE [LARGE SCALE GENOMIC DNA]</scope>
    <source>
        <strain evidence="2 3">MRY12-0050</strain>
    </source>
</reference>
<feature type="transmembrane region" description="Helical" evidence="1">
    <location>
        <begin position="16"/>
        <end position="40"/>
    </location>
</feature>
<sequence length="50" mass="5546">MITTENTINQNKKTSVFSLLGIGYGVFGLIILLLSVFTILRVNFISSRLV</sequence>
<proteinExistence type="predicted"/>
<dbReference type="AlphaFoldDB" id="T1D2G6"/>